<dbReference type="EMBL" id="KN824325">
    <property type="protein sequence ID" value="KIM24336.1"/>
    <property type="molecule type" value="Genomic_DNA"/>
</dbReference>
<dbReference type="PANTHER" id="PTHR34365:SF7">
    <property type="entry name" value="GLYCINE-RICH DOMAIN-CONTAINING PROTEIN 1"/>
    <property type="match status" value="1"/>
</dbReference>
<organism evidence="2 3">
    <name type="scientific">Serendipita vermifera MAFF 305830</name>
    <dbReference type="NCBI Taxonomy" id="933852"/>
    <lineage>
        <taxon>Eukaryota</taxon>
        <taxon>Fungi</taxon>
        <taxon>Dikarya</taxon>
        <taxon>Basidiomycota</taxon>
        <taxon>Agaricomycotina</taxon>
        <taxon>Agaricomycetes</taxon>
        <taxon>Sebacinales</taxon>
        <taxon>Serendipitaceae</taxon>
        <taxon>Serendipita</taxon>
    </lineage>
</organism>
<name>A0A0C3AYK2_SERVB</name>
<reference evidence="2 3" key="1">
    <citation type="submission" date="2014-04" db="EMBL/GenBank/DDBJ databases">
        <authorList>
            <consortium name="DOE Joint Genome Institute"/>
            <person name="Kuo A."/>
            <person name="Zuccaro A."/>
            <person name="Kohler A."/>
            <person name="Nagy L.G."/>
            <person name="Floudas D."/>
            <person name="Copeland A."/>
            <person name="Barry K.W."/>
            <person name="Cichocki N."/>
            <person name="Veneault-Fourrey C."/>
            <person name="LaButti K."/>
            <person name="Lindquist E.A."/>
            <person name="Lipzen A."/>
            <person name="Lundell T."/>
            <person name="Morin E."/>
            <person name="Murat C."/>
            <person name="Sun H."/>
            <person name="Tunlid A."/>
            <person name="Henrissat B."/>
            <person name="Grigoriev I.V."/>
            <person name="Hibbett D.S."/>
            <person name="Martin F."/>
            <person name="Nordberg H.P."/>
            <person name="Cantor M.N."/>
            <person name="Hua S.X."/>
        </authorList>
    </citation>
    <scope>NUCLEOTIDE SEQUENCE [LARGE SCALE GENOMIC DNA]</scope>
    <source>
        <strain evidence="2 3">MAFF 305830</strain>
    </source>
</reference>
<accession>A0A0C3AYK2</accession>
<dbReference type="Pfam" id="PF07173">
    <property type="entry name" value="GRDP-like"/>
    <property type="match status" value="1"/>
</dbReference>
<dbReference type="InterPro" id="IPR009836">
    <property type="entry name" value="GRDP-like"/>
</dbReference>
<dbReference type="PANTHER" id="PTHR34365">
    <property type="entry name" value="ENOLASE (DUF1399)"/>
    <property type="match status" value="1"/>
</dbReference>
<dbReference type="STRING" id="933852.A0A0C3AYK2"/>
<dbReference type="Proteomes" id="UP000054097">
    <property type="component" value="Unassembled WGS sequence"/>
</dbReference>
<gene>
    <name evidence="2" type="ORF">M408DRAFT_234813</name>
</gene>
<proteinExistence type="predicted"/>
<evidence type="ECO:0000313" key="3">
    <source>
        <dbReference type="Proteomes" id="UP000054097"/>
    </source>
</evidence>
<feature type="region of interest" description="Disordered" evidence="1">
    <location>
        <begin position="1"/>
        <end position="21"/>
    </location>
</feature>
<dbReference type="OrthoDB" id="2684236at2759"/>
<dbReference type="AlphaFoldDB" id="A0A0C3AYK2"/>
<evidence type="ECO:0000313" key="2">
    <source>
        <dbReference type="EMBL" id="KIM24336.1"/>
    </source>
</evidence>
<feature type="compositionally biased region" description="Polar residues" evidence="1">
    <location>
        <begin position="1"/>
        <end position="13"/>
    </location>
</feature>
<reference evidence="3" key="2">
    <citation type="submission" date="2015-01" db="EMBL/GenBank/DDBJ databases">
        <title>Evolutionary Origins and Diversification of the Mycorrhizal Mutualists.</title>
        <authorList>
            <consortium name="DOE Joint Genome Institute"/>
            <consortium name="Mycorrhizal Genomics Consortium"/>
            <person name="Kohler A."/>
            <person name="Kuo A."/>
            <person name="Nagy L.G."/>
            <person name="Floudas D."/>
            <person name="Copeland A."/>
            <person name="Barry K.W."/>
            <person name="Cichocki N."/>
            <person name="Veneault-Fourrey C."/>
            <person name="LaButti K."/>
            <person name="Lindquist E.A."/>
            <person name="Lipzen A."/>
            <person name="Lundell T."/>
            <person name="Morin E."/>
            <person name="Murat C."/>
            <person name="Riley R."/>
            <person name="Ohm R."/>
            <person name="Sun H."/>
            <person name="Tunlid A."/>
            <person name="Henrissat B."/>
            <person name="Grigoriev I.V."/>
            <person name="Hibbett D.S."/>
            <person name="Martin F."/>
        </authorList>
    </citation>
    <scope>NUCLEOTIDE SEQUENCE [LARGE SCALE GENOMIC DNA]</scope>
    <source>
        <strain evidence="3">MAFF 305830</strain>
    </source>
</reference>
<dbReference type="HOGENOM" id="CLU_063280_0_0_1"/>
<evidence type="ECO:0000256" key="1">
    <source>
        <dbReference type="SAM" id="MobiDB-lite"/>
    </source>
</evidence>
<keyword evidence="3" id="KW-1185">Reference proteome</keyword>
<protein>
    <submittedName>
        <fullName evidence="2">Uncharacterized protein</fullName>
    </submittedName>
</protein>
<sequence length="321" mass="36185">MPTATAPSSSQTEAPKKRSAVQPDEIIAHLRILASFHKLKLDVQARSPHNPTGLWTAFLGYAVEKFASWITNVVDKEDDTIDELAEEDFPTLDVAMVWHAYILNPLEYHNDCQKSHTGLMRIKAFPIKRLADVIDTLGLEPRFPVPAFGTRGVRIGPQFSLDLVAAVKRQASFVAQVAAVGWTQRPRGIQETASGCIDKYHAFLKKLWENPNHLAVPTLEIDLAWHTHQLNIEQYRKDSMMLFGRILQHDDDIPSPELNKAFKRNSYDWQQNLFHMDYSSGSICTGFRPVSISVPGTPNSAKRPNSLVSSRVRFSEPTCLR</sequence>